<sequence length="72" mass="8341">MEVKFKQKQAFLDLAFAGGLLLDIAGLPAQDDFMKANKAMRQLSEGKLEDHHNVQFVNDYRHYLYQTLKIVQ</sequence>
<accession>A0A448MLI1</accession>
<name>A0A448MLI1_9PAST</name>
<evidence type="ECO:0000313" key="1">
    <source>
        <dbReference type="EMBL" id="VEH65883.1"/>
    </source>
</evidence>
<dbReference type="Proteomes" id="UP000278733">
    <property type="component" value="Chromosome"/>
</dbReference>
<reference evidence="1 2" key="1">
    <citation type="submission" date="2018-12" db="EMBL/GenBank/DDBJ databases">
        <authorList>
            <consortium name="Pathogen Informatics"/>
        </authorList>
    </citation>
    <scope>NUCLEOTIDE SEQUENCE [LARGE SCALE GENOMIC DNA]</scope>
    <source>
        <strain evidence="1 2">NCTC8284</strain>
    </source>
</reference>
<dbReference type="KEGG" id="rpne:NCTC8284_01038"/>
<dbReference type="EMBL" id="LR134405">
    <property type="protein sequence ID" value="VEH65883.1"/>
    <property type="molecule type" value="Genomic_DNA"/>
</dbReference>
<dbReference type="AlphaFoldDB" id="A0A448MLI1"/>
<protein>
    <submittedName>
        <fullName evidence="1">Uncharacterized protein</fullName>
    </submittedName>
</protein>
<gene>
    <name evidence="1" type="ORF">NCTC8284_01038</name>
</gene>
<evidence type="ECO:0000313" key="2">
    <source>
        <dbReference type="Proteomes" id="UP000278733"/>
    </source>
</evidence>
<organism evidence="1 2">
    <name type="scientific">Rodentibacter pneumotropicus</name>
    <dbReference type="NCBI Taxonomy" id="758"/>
    <lineage>
        <taxon>Bacteria</taxon>
        <taxon>Pseudomonadati</taxon>
        <taxon>Pseudomonadota</taxon>
        <taxon>Gammaproteobacteria</taxon>
        <taxon>Pasteurellales</taxon>
        <taxon>Pasteurellaceae</taxon>
        <taxon>Rodentibacter</taxon>
    </lineage>
</organism>
<proteinExistence type="predicted"/>